<sequence>MTVILPSDDNGYFSAPTSTANLSTAPHSHADQPCSEEPSEDTTSGIPGHGERARDDTAIFSSRPSRQVDYLSHDWREEDVWSSWRYTVTRREDLPTGARLENASWRAWMKVKNDLKTTPPESLNWFKVCDVTWLYGPLQSGRKVLHCTQVEPSSVSLSKNDSYVDFTKTSILKKRTLSEVMLQRPLPTASLLKQAAASPNAGEVRGMLRRHLGRSTTNYLSCSLPQRQSYEERSNAALSTASYGAMTTNAKRKSVRFDEHVEQCIIVEVEGDDNESDDSGSNYGVMMKRIKTKRSPLLRQKALKSKPARRKTIAMLPPTTLKHWEGIPEPRETAMEHSRNPAISSAPSHETLQRTAPPSKLLIGEEDKNSLDDSLVSPSSDWASHSPPTEGVTGGLHQSISWVDFCQEPDHSMRRTPSGMFMSYNGGEALPMDSILSRVIDTVNSACDVAHVVWNVGWTK</sequence>
<feature type="compositionally biased region" description="Low complexity" evidence="1">
    <location>
        <begin position="372"/>
        <end position="381"/>
    </location>
</feature>
<dbReference type="PANTHER" id="PTHR28051">
    <property type="entry name" value="PROTEIN MTL1-RELATED"/>
    <property type="match status" value="1"/>
</dbReference>
<feature type="compositionally biased region" description="Polar residues" evidence="1">
    <location>
        <begin position="341"/>
        <end position="355"/>
    </location>
</feature>
<dbReference type="GO" id="GO:0042149">
    <property type="term" value="P:cellular response to glucose starvation"/>
    <property type="evidence" value="ECO:0007669"/>
    <property type="project" value="TreeGrafter"/>
</dbReference>
<protein>
    <recommendedName>
        <fullName evidence="2">Nitrogen regulatory protein areA GATA-like domain-containing protein</fullName>
    </recommendedName>
</protein>
<dbReference type="Proteomes" id="UP000288429">
    <property type="component" value="Unassembled WGS sequence"/>
</dbReference>
<comment type="caution">
    <text evidence="3">The sequence shown here is derived from an EMBL/GenBank/DDBJ whole genome shotgun (WGS) entry which is preliminary data.</text>
</comment>
<keyword evidence="4" id="KW-1185">Reference proteome</keyword>
<proteinExistence type="predicted"/>
<feature type="region of interest" description="Disordered" evidence="1">
    <location>
        <begin position="1"/>
        <end position="56"/>
    </location>
</feature>
<feature type="region of interest" description="Disordered" evidence="1">
    <location>
        <begin position="332"/>
        <end position="355"/>
    </location>
</feature>
<dbReference type="EMBL" id="NIZV01000982">
    <property type="protein sequence ID" value="RSL78591.1"/>
    <property type="molecule type" value="Genomic_DNA"/>
</dbReference>
<feature type="domain" description="Nitrogen regulatory protein areA GATA-like" evidence="2">
    <location>
        <begin position="83"/>
        <end position="110"/>
    </location>
</feature>
<evidence type="ECO:0000259" key="2">
    <source>
        <dbReference type="Pfam" id="PF08550"/>
    </source>
</evidence>
<evidence type="ECO:0000313" key="3">
    <source>
        <dbReference type="EMBL" id="RSL78591.1"/>
    </source>
</evidence>
<reference evidence="3 4" key="1">
    <citation type="submission" date="2017-06" db="EMBL/GenBank/DDBJ databases">
        <title>Cmopartive genomic analysis of Ambrosia Fusariam Clade fungi.</title>
        <authorList>
            <person name="Stajich J.E."/>
            <person name="Carrillo J."/>
            <person name="Kijimoto T."/>
            <person name="Eskalen A."/>
            <person name="O'Donnell K."/>
            <person name="Kasson M."/>
        </authorList>
    </citation>
    <scope>NUCLEOTIDE SEQUENCE [LARGE SCALE GENOMIC DNA]</scope>
    <source>
        <strain evidence="3 4">NRRL 20438</strain>
    </source>
</reference>
<dbReference type="Pfam" id="PF08550">
    <property type="entry name" value="GATA_AreA"/>
    <property type="match status" value="1"/>
</dbReference>
<organism evidence="3 4">
    <name type="scientific">Fusarium ambrosium</name>
    <dbReference type="NCBI Taxonomy" id="131363"/>
    <lineage>
        <taxon>Eukaryota</taxon>
        <taxon>Fungi</taxon>
        <taxon>Dikarya</taxon>
        <taxon>Ascomycota</taxon>
        <taxon>Pezizomycotina</taxon>
        <taxon>Sordariomycetes</taxon>
        <taxon>Hypocreomycetidae</taxon>
        <taxon>Hypocreales</taxon>
        <taxon>Nectriaceae</taxon>
        <taxon>Fusarium</taxon>
        <taxon>Fusarium solani species complex</taxon>
    </lineage>
</organism>
<dbReference type="AlphaFoldDB" id="A0A428RM55"/>
<dbReference type="GO" id="GO:0005773">
    <property type="term" value="C:vacuole"/>
    <property type="evidence" value="ECO:0007669"/>
    <property type="project" value="GOC"/>
</dbReference>
<gene>
    <name evidence="3" type="ORF">CDV31_017259</name>
</gene>
<dbReference type="PANTHER" id="PTHR28051:SF1">
    <property type="entry name" value="PROTEIN MTL1-RELATED"/>
    <property type="match status" value="1"/>
</dbReference>
<evidence type="ECO:0000313" key="4">
    <source>
        <dbReference type="Proteomes" id="UP000288429"/>
    </source>
</evidence>
<feature type="region of interest" description="Disordered" evidence="1">
    <location>
        <begin position="370"/>
        <end position="394"/>
    </location>
</feature>
<name>A0A428RM55_9HYPO</name>
<feature type="compositionally biased region" description="Polar residues" evidence="1">
    <location>
        <begin position="15"/>
        <end position="26"/>
    </location>
</feature>
<evidence type="ECO:0000256" key="1">
    <source>
        <dbReference type="SAM" id="MobiDB-lite"/>
    </source>
</evidence>
<accession>A0A428RM55</accession>
<dbReference type="InterPro" id="IPR052292">
    <property type="entry name" value="Glucose_repression_reg"/>
</dbReference>
<dbReference type="GO" id="GO:0007039">
    <property type="term" value="P:protein catabolic process in the vacuole"/>
    <property type="evidence" value="ECO:0007669"/>
    <property type="project" value="TreeGrafter"/>
</dbReference>
<dbReference type="InterPro" id="IPR013860">
    <property type="entry name" value="AreA_GATA"/>
</dbReference>